<evidence type="ECO:0000313" key="1">
    <source>
        <dbReference type="EMBL" id="CAD9957311.1"/>
    </source>
</evidence>
<dbReference type="AlphaFoldDB" id="A0A7S2Y7E2"/>
<gene>
    <name evidence="1" type="ORF">APAL1065_LOCUS8214</name>
</gene>
<protein>
    <submittedName>
        <fullName evidence="1">Uncharacterized protein</fullName>
    </submittedName>
</protein>
<reference evidence="1" key="1">
    <citation type="submission" date="2021-01" db="EMBL/GenBank/DDBJ databases">
        <authorList>
            <person name="Corre E."/>
            <person name="Pelletier E."/>
            <person name="Niang G."/>
            <person name="Scheremetjew M."/>
            <person name="Finn R."/>
            <person name="Kale V."/>
            <person name="Holt S."/>
            <person name="Cochrane G."/>
            <person name="Meng A."/>
            <person name="Brown T."/>
            <person name="Cohen L."/>
        </authorList>
    </citation>
    <scope>NUCLEOTIDE SEQUENCE</scope>
    <source>
        <strain evidence="1">CCMP125</strain>
    </source>
</reference>
<dbReference type="EMBL" id="HBHT01012229">
    <property type="protein sequence ID" value="CAD9957311.1"/>
    <property type="molecule type" value="Transcribed_RNA"/>
</dbReference>
<proteinExistence type="predicted"/>
<name>A0A7S2Y7E2_9STRA</name>
<organism evidence="1">
    <name type="scientific">Entomoneis paludosa</name>
    <dbReference type="NCBI Taxonomy" id="265537"/>
    <lineage>
        <taxon>Eukaryota</taxon>
        <taxon>Sar</taxon>
        <taxon>Stramenopiles</taxon>
        <taxon>Ochrophyta</taxon>
        <taxon>Bacillariophyta</taxon>
        <taxon>Bacillariophyceae</taxon>
        <taxon>Bacillariophycidae</taxon>
        <taxon>Entomoneidaceae</taxon>
        <taxon>Entomoneis</taxon>
    </lineage>
</organism>
<accession>A0A7S2Y7E2</accession>
<sequence length="101" mass="11260">MPVLLLQQRRMVPPSLLRQLLDTSGMPLVACGYPTPISKTDPTPDPNHVGRRQNHHITLCLVDNVPVAMFLGIVERVCIAKIKSPLVDGAFVKVQYRFTTK</sequence>